<evidence type="ECO:0000256" key="5">
    <source>
        <dbReference type="ARBA" id="ARBA00022801"/>
    </source>
</evidence>
<dbReference type="EMBL" id="SFBF01000285">
    <property type="protein sequence ID" value="TRU45104.1"/>
    <property type="molecule type" value="Genomic_DNA"/>
</dbReference>
<keyword evidence="7" id="KW-0346">Stress response</keyword>
<keyword evidence="6" id="KW-0694">RNA-binding</keyword>
<evidence type="ECO:0000313" key="8">
    <source>
        <dbReference type="EMBL" id="TRU45104.1"/>
    </source>
</evidence>
<dbReference type="SUPFAM" id="SSF54786">
    <property type="entry name" value="YcfA/nrd intein domain"/>
    <property type="match status" value="1"/>
</dbReference>
<organism evidence="8 9">
    <name type="scientific">Microcystis aeruginosa Ma_QC_Ca_00000000_S207</name>
    <dbReference type="NCBI Taxonomy" id="2486251"/>
    <lineage>
        <taxon>Bacteria</taxon>
        <taxon>Bacillati</taxon>
        <taxon>Cyanobacteriota</taxon>
        <taxon>Cyanophyceae</taxon>
        <taxon>Oscillatoriophycideae</taxon>
        <taxon>Chroococcales</taxon>
        <taxon>Microcystaceae</taxon>
        <taxon>Microcystis</taxon>
    </lineage>
</organism>
<evidence type="ECO:0000256" key="1">
    <source>
        <dbReference type="ARBA" id="ARBA00006620"/>
    </source>
</evidence>
<sequence>MKRHDLIAQLEQAGCYLIRRGGKHDIDHNPDTGKTEPIPRHREINERLAKKIIKSLTGDR</sequence>
<protein>
    <submittedName>
        <fullName evidence="8">Type II toxin-antitoxin system HicA family toxin</fullName>
    </submittedName>
</protein>
<dbReference type="GO" id="GO:0004519">
    <property type="term" value="F:endonuclease activity"/>
    <property type="evidence" value="ECO:0007669"/>
    <property type="project" value="UniProtKB-KW"/>
</dbReference>
<comment type="similarity">
    <text evidence="1">Belongs to the HicA mRNA interferase family.</text>
</comment>
<evidence type="ECO:0000256" key="4">
    <source>
        <dbReference type="ARBA" id="ARBA00022759"/>
    </source>
</evidence>
<keyword evidence="5" id="KW-0378">Hydrolase</keyword>
<evidence type="ECO:0000256" key="2">
    <source>
        <dbReference type="ARBA" id="ARBA00022649"/>
    </source>
</evidence>
<dbReference type="InterPro" id="IPR038570">
    <property type="entry name" value="HicA_sf"/>
</dbReference>
<evidence type="ECO:0000256" key="3">
    <source>
        <dbReference type="ARBA" id="ARBA00022722"/>
    </source>
</evidence>
<dbReference type="InterPro" id="IPR012933">
    <property type="entry name" value="HicA_mRNA_interferase"/>
</dbReference>
<accession>A0A552FEI7</accession>
<dbReference type="Proteomes" id="UP000320293">
    <property type="component" value="Unassembled WGS sequence"/>
</dbReference>
<keyword evidence="3" id="KW-0540">Nuclease</keyword>
<dbReference type="Pfam" id="PF07927">
    <property type="entry name" value="HicA_toxin"/>
    <property type="match status" value="1"/>
</dbReference>
<name>A0A552FEI7_MICAE</name>
<keyword evidence="2" id="KW-1277">Toxin-antitoxin system</keyword>
<dbReference type="GO" id="GO:0003729">
    <property type="term" value="F:mRNA binding"/>
    <property type="evidence" value="ECO:0007669"/>
    <property type="project" value="InterPro"/>
</dbReference>
<comment type="caution">
    <text evidence="8">The sequence shown here is derived from an EMBL/GenBank/DDBJ whole genome shotgun (WGS) entry which is preliminary data.</text>
</comment>
<dbReference type="Gene3D" id="3.30.920.30">
    <property type="entry name" value="Hypothetical protein"/>
    <property type="match status" value="1"/>
</dbReference>
<evidence type="ECO:0000256" key="6">
    <source>
        <dbReference type="ARBA" id="ARBA00022884"/>
    </source>
</evidence>
<keyword evidence="4" id="KW-0255">Endonuclease</keyword>
<gene>
    <name evidence="8" type="ORF">EWV91_15155</name>
</gene>
<reference evidence="8 9" key="1">
    <citation type="submission" date="2019-01" db="EMBL/GenBank/DDBJ databases">
        <title>Coherence of Microcystis species and biogeography revealed through population genomics.</title>
        <authorList>
            <person name="Perez-Carrascal O.M."/>
            <person name="Terrat Y."/>
            <person name="Giani A."/>
            <person name="Fortin N."/>
            <person name="Tromas N."/>
            <person name="Shapiro B.J."/>
        </authorList>
    </citation>
    <scope>NUCLEOTIDE SEQUENCE [LARGE SCALE GENOMIC DNA]</scope>
    <source>
        <strain evidence="8">Ma_QC_Ca_00000000_S207</strain>
    </source>
</reference>
<evidence type="ECO:0000313" key="9">
    <source>
        <dbReference type="Proteomes" id="UP000320293"/>
    </source>
</evidence>
<dbReference type="GO" id="GO:0016787">
    <property type="term" value="F:hydrolase activity"/>
    <property type="evidence" value="ECO:0007669"/>
    <property type="project" value="UniProtKB-KW"/>
</dbReference>
<dbReference type="AlphaFoldDB" id="A0A552FEI7"/>
<evidence type="ECO:0000256" key="7">
    <source>
        <dbReference type="ARBA" id="ARBA00023016"/>
    </source>
</evidence>
<proteinExistence type="inferred from homology"/>